<keyword evidence="4" id="KW-1003">Cell membrane</keyword>
<evidence type="ECO:0000256" key="3">
    <source>
        <dbReference type="ARBA" id="ARBA00022448"/>
    </source>
</evidence>
<dbReference type="PROSITE" id="PS00211">
    <property type="entry name" value="ABC_TRANSPORTER_1"/>
    <property type="match status" value="1"/>
</dbReference>
<dbReference type="Pfam" id="PF00005">
    <property type="entry name" value="ABC_tran"/>
    <property type="match status" value="1"/>
</dbReference>
<dbReference type="InterPro" id="IPR017871">
    <property type="entry name" value="ABC_transporter-like_CS"/>
</dbReference>
<dbReference type="Gene3D" id="3.40.50.300">
    <property type="entry name" value="P-loop containing nucleotide triphosphate hydrolases"/>
    <property type="match status" value="1"/>
</dbReference>
<dbReference type="Pfam" id="PF08352">
    <property type="entry name" value="oligo_HPY"/>
    <property type="match status" value="1"/>
</dbReference>
<evidence type="ECO:0000256" key="1">
    <source>
        <dbReference type="ARBA" id="ARBA00004417"/>
    </source>
</evidence>
<accession>A0ABS7AD08</accession>
<evidence type="ECO:0000256" key="2">
    <source>
        <dbReference type="ARBA" id="ARBA00005417"/>
    </source>
</evidence>
<organism evidence="9 10">
    <name type="scientific">Roseomonas alba</name>
    <dbReference type="NCBI Taxonomy" id="2846776"/>
    <lineage>
        <taxon>Bacteria</taxon>
        <taxon>Pseudomonadati</taxon>
        <taxon>Pseudomonadota</taxon>
        <taxon>Alphaproteobacteria</taxon>
        <taxon>Acetobacterales</taxon>
        <taxon>Roseomonadaceae</taxon>
        <taxon>Roseomonas</taxon>
    </lineage>
</organism>
<dbReference type="PROSITE" id="PS50893">
    <property type="entry name" value="ABC_TRANSPORTER_2"/>
    <property type="match status" value="1"/>
</dbReference>
<dbReference type="GO" id="GO:0005524">
    <property type="term" value="F:ATP binding"/>
    <property type="evidence" value="ECO:0007669"/>
    <property type="project" value="UniProtKB-KW"/>
</dbReference>
<feature type="domain" description="ABC transporter" evidence="8">
    <location>
        <begin position="35"/>
        <end position="284"/>
    </location>
</feature>
<gene>
    <name evidence="9" type="ORF">KPL78_19515</name>
</gene>
<comment type="subcellular location">
    <subcellularLocation>
        <location evidence="1">Cell inner membrane</location>
        <topology evidence="1">Peripheral membrane protein</topology>
    </subcellularLocation>
</comment>
<dbReference type="PANTHER" id="PTHR43297">
    <property type="entry name" value="OLIGOPEPTIDE TRANSPORT ATP-BINDING PROTEIN APPD"/>
    <property type="match status" value="1"/>
</dbReference>
<dbReference type="Proteomes" id="UP001196565">
    <property type="component" value="Unassembled WGS sequence"/>
</dbReference>
<keyword evidence="5" id="KW-0547">Nucleotide-binding</keyword>
<keyword evidence="3" id="KW-0813">Transport</keyword>
<comment type="caution">
    <text evidence="9">The sequence shown here is derived from an EMBL/GenBank/DDBJ whole genome shotgun (WGS) entry which is preliminary data.</text>
</comment>
<dbReference type="InterPro" id="IPR003439">
    <property type="entry name" value="ABC_transporter-like_ATP-bd"/>
</dbReference>
<evidence type="ECO:0000256" key="5">
    <source>
        <dbReference type="ARBA" id="ARBA00022741"/>
    </source>
</evidence>
<dbReference type="InterPro" id="IPR003593">
    <property type="entry name" value="AAA+_ATPase"/>
</dbReference>
<dbReference type="InterPro" id="IPR027417">
    <property type="entry name" value="P-loop_NTPase"/>
</dbReference>
<dbReference type="InterPro" id="IPR013563">
    <property type="entry name" value="Oligopep_ABC_C"/>
</dbReference>
<evidence type="ECO:0000256" key="6">
    <source>
        <dbReference type="ARBA" id="ARBA00022840"/>
    </source>
</evidence>
<evidence type="ECO:0000313" key="9">
    <source>
        <dbReference type="EMBL" id="MBW6400058.1"/>
    </source>
</evidence>
<evidence type="ECO:0000256" key="4">
    <source>
        <dbReference type="ARBA" id="ARBA00022475"/>
    </source>
</evidence>
<proteinExistence type="inferred from homology"/>
<dbReference type="SUPFAM" id="SSF52540">
    <property type="entry name" value="P-loop containing nucleoside triphosphate hydrolases"/>
    <property type="match status" value="1"/>
</dbReference>
<sequence>MRRGACLAEDGVAHHPSQEVHLADGATDVRALLSVRDLTVEFQTGQGRFDAVHRIGFDVARGQVLGVVGESGSGKSVTALALMRLLPDQAARISGGRIVFDGSDIVPMREAEMRRIRGRRIGMIFQDPTTSLNPIFTIGHQLREGLRLHLGLGRAAASRRAEELLGLVRLPSARAALDKYPHELSGGMRQRVMIAMALACEPQLLIADEPTTALDVTTQAQILELLRDLQQQMGMAIMLITHDLGVVAEFADAVQVMYAGRIVERASVERLFANPAHPYTQGLLHSMPALEEEDPPLLPAIPGMVASPFAMPEGCPFHPRCALASDACRAAVPPLNAIAPGHSAACWHVEAVMAA</sequence>
<dbReference type="EMBL" id="JAHYBZ010000007">
    <property type="protein sequence ID" value="MBW6400058.1"/>
    <property type="molecule type" value="Genomic_DNA"/>
</dbReference>
<evidence type="ECO:0000256" key="7">
    <source>
        <dbReference type="ARBA" id="ARBA00023136"/>
    </source>
</evidence>
<evidence type="ECO:0000259" key="8">
    <source>
        <dbReference type="PROSITE" id="PS50893"/>
    </source>
</evidence>
<name>A0ABS7AD08_9PROT</name>
<dbReference type="CDD" id="cd03257">
    <property type="entry name" value="ABC_NikE_OppD_transporters"/>
    <property type="match status" value="1"/>
</dbReference>
<comment type="similarity">
    <text evidence="2">Belongs to the ABC transporter superfamily.</text>
</comment>
<dbReference type="NCBIfam" id="TIGR01727">
    <property type="entry name" value="oligo_HPY"/>
    <property type="match status" value="1"/>
</dbReference>
<dbReference type="PANTHER" id="PTHR43297:SF2">
    <property type="entry name" value="DIPEPTIDE TRANSPORT ATP-BINDING PROTEIN DPPD"/>
    <property type="match status" value="1"/>
</dbReference>
<reference evidence="9 10" key="1">
    <citation type="submission" date="2021-07" db="EMBL/GenBank/DDBJ databases">
        <authorList>
            <person name="So Y."/>
        </authorList>
    </citation>
    <scope>NUCLEOTIDE SEQUENCE [LARGE SCALE GENOMIC DNA]</scope>
    <source>
        <strain evidence="9 10">HJA6</strain>
    </source>
</reference>
<keyword evidence="10" id="KW-1185">Reference proteome</keyword>
<keyword evidence="6 9" id="KW-0067">ATP-binding</keyword>
<keyword evidence="7" id="KW-0472">Membrane</keyword>
<dbReference type="SMART" id="SM00382">
    <property type="entry name" value="AAA"/>
    <property type="match status" value="1"/>
</dbReference>
<dbReference type="InterPro" id="IPR050388">
    <property type="entry name" value="ABC_Ni/Peptide_Import"/>
</dbReference>
<protein>
    <submittedName>
        <fullName evidence="9">ABC transporter ATP-binding protein</fullName>
    </submittedName>
</protein>
<evidence type="ECO:0000313" key="10">
    <source>
        <dbReference type="Proteomes" id="UP001196565"/>
    </source>
</evidence>